<keyword evidence="1" id="KW-1133">Transmembrane helix</keyword>
<reference evidence="2" key="1">
    <citation type="submission" date="2023-02" db="EMBL/GenBank/DDBJ databases">
        <title>Identification and recombinant expression of a fungal hydrolase from Papiliotrema laurentii that hydrolyzes apple cutin and clears colloidal polyester polyurethane.</title>
        <authorList>
            <consortium name="DOE Joint Genome Institute"/>
            <person name="Roman V.A."/>
            <person name="Bojanowski C."/>
            <person name="Crable B.R."/>
            <person name="Wagner D.N."/>
            <person name="Hung C.S."/>
            <person name="Nadeau L.J."/>
            <person name="Schratz L."/>
            <person name="Haridas S."/>
            <person name="Pangilinan J."/>
            <person name="Lipzen A."/>
            <person name="Na H."/>
            <person name="Yan M."/>
            <person name="Ng V."/>
            <person name="Grigoriev I.V."/>
            <person name="Spatafora J.W."/>
            <person name="Barlow D."/>
            <person name="Biffinger J."/>
            <person name="Kelley-Loughnane N."/>
            <person name="Varaljay V.A."/>
            <person name="Crookes-Goodson W.J."/>
        </authorList>
    </citation>
    <scope>NUCLEOTIDE SEQUENCE</scope>
    <source>
        <strain evidence="2">5307AH</strain>
    </source>
</reference>
<sequence length="74" mass="8078">MPAYIRKPQPAFAGLTLERVLSFRPALAVWGIGAGAAVALFASDIPLFQKDVLQKIPVINSYFTDKTPDSDKPF</sequence>
<organism evidence="2 3">
    <name type="scientific">Papiliotrema laurentii</name>
    <name type="common">Cryptococcus laurentii</name>
    <dbReference type="NCBI Taxonomy" id="5418"/>
    <lineage>
        <taxon>Eukaryota</taxon>
        <taxon>Fungi</taxon>
        <taxon>Dikarya</taxon>
        <taxon>Basidiomycota</taxon>
        <taxon>Agaricomycotina</taxon>
        <taxon>Tremellomycetes</taxon>
        <taxon>Tremellales</taxon>
        <taxon>Rhynchogastremaceae</taxon>
        <taxon>Papiliotrema</taxon>
    </lineage>
</organism>
<feature type="transmembrane region" description="Helical" evidence="1">
    <location>
        <begin position="27"/>
        <end position="48"/>
    </location>
</feature>
<keyword evidence="1" id="KW-0812">Transmembrane</keyword>
<dbReference type="PANTHER" id="PTHR28254:SF1">
    <property type="entry name" value="CYTOCHROME B-C1 COMPLEX SUBUNIT 10, MITOCHONDRIAL"/>
    <property type="match status" value="1"/>
</dbReference>
<dbReference type="Proteomes" id="UP001182556">
    <property type="component" value="Unassembled WGS sequence"/>
</dbReference>
<dbReference type="AlphaFoldDB" id="A0AAD9FX45"/>
<keyword evidence="3" id="KW-1185">Reference proteome</keyword>
<evidence type="ECO:0000313" key="3">
    <source>
        <dbReference type="Proteomes" id="UP001182556"/>
    </source>
</evidence>
<evidence type="ECO:0000256" key="1">
    <source>
        <dbReference type="SAM" id="Phobius"/>
    </source>
</evidence>
<accession>A0AAD9FX45</accession>
<protein>
    <submittedName>
        <fullName evidence="2">Cytochrome b-c1 complex subunit 10</fullName>
    </submittedName>
</protein>
<dbReference type="Pfam" id="PF09796">
    <property type="entry name" value="QCR10"/>
    <property type="match status" value="1"/>
</dbReference>
<dbReference type="EMBL" id="JAODAN010000001">
    <property type="protein sequence ID" value="KAK1927776.1"/>
    <property type="molecule type" value="Genomic_DNA"/>
</dbReference>
<gene>
    <name evidence="2" type="ORF">DB88DRAFT_479218</name>
</gene>
<proteinExistence type="predicted"/>
<dbReference type="GO" id="GO:0006122">
    <property type="term" value="P:mitochondrial electron transport, ubiquinol to cytochrome c"/>
    <property type="evidence" value="ECO:0007669"/>
    <property type="project" value="InterPro"/>
</dbReference>
<keyword evidence="1" id="KW-0472">Membrane</keyword>
<comment type="caution">
    <text evidence="2">The sequence shown here is derived from an EMBL/GenBank/DDBJ whole genome shotgun (WGS) entry which is preliminary data.</text>
</comment>
<name>A0AAD9FX45_PAPLA</name>
<dbReference type="InterPro" id="IPR019182">
    <property type="entry name" value="Cytochrome_b-c1_su10_fun"/>
</dbReference>
<dbReference type="GO" id="GO:0005739">
    <property type="term" value="C:mitochondrion"/>
    <property type="evidence" value="ECO:0007669"/>
    <property type="project" value="GOC"/>
</dbReference>
<dbReference type="PANTHER" id="PTHR28254">
    <property type="entry name" value="CYTOCHROME B-C1 COMPLEX SUBUNIT 10"/>
    <property type="match status" value="1"/>
</dbReference>
<evidence type="ECO:0000313" key="2">
    <source>
        <dbReference type="EMBL" id="KAK1927776.1"/>
    </source>
</evidence>